<evidence type="ECO:0000313" key="2">
    <source>
        <dbReference type="EMBL" id="OAT82356.1"/>
    </source>
</evidence>
<keyword evidence="3" id="KW-1185">Reference proteome</keyword>
<proteinExistence type="predicted"/>
<dbReference type="Pfam" id="PF13304">
    <property type="entry name" value="AAA_21"/>
    <property type="match status" value="1"/>
</dbReference>
<dbReference type="SUPFAM" id="SSF52540">
    <property type="entry name" value="P-loop containing nucleoside triphosphate hydrolases"/>
    <property type="match status" value="1"/>
</dbReference>
<protein>
    <recommendedName>
        <fullName evidence="1">ATPase AAA-type core domain-containing protein</fullName>
    </recommendedName>
</protein>
<dbReference type="GO" id="GO:0005524">
    <property type="term" value="F:ATP binding"/>
    <property type="evidence" value="ECO:0007669"/>
    <property type="project" value="InterPro"/>
</dbReference>
<accession>A0A1B7LFC0</accession>
<dbReference type="STRING" id="1838280.A6M21_09435"/>
<dbReference type="Gene3D" id="3.40.50.300">
    <property type="entry name" value="P-loop containing nucleotide triphosphate hydrolases"/>
    <property type="match status" value="1"/>
</dbReference>
<dbReference type="InterPro" id="IPR027417">
    <property type="entry name" value="P-loop_NTPase"/>
</dbReference>
<dbReference type="PANTHER" id="PTHR40396">
    <property type="entry name" value="ATPASE-LIKE PROTEIN"/>
    <property type="match status" value="1"/>
</dbReference>
<dbReference type="InterPro" id="IPR003959">
    <property type="entry name" value="ATPase_AAA_core"/>
</dbReference>
<dbReference type="AlphaFoldDB" id="A0A1B7LFC0"/>
<dbReference type="GO" id="GO:0016887">
    <property type="term" value="F:ATP hydrolysis activity"/>
    <property type="evidence" value="ECO:0007669"/>
    <property type="project" value="InterPro"/>
</dbReference>
<dbReference type="Proteomes" id="UP000078532">
    <property type="component" value="Unassembled WGS sequence"/>
</dbReference>
<reference evidence="2 3" key="1">
    <citation type="submission" date="2016-04" db="EMBL/GenBank/DDBJ databases">
        <authorList>
            <person name="Evans L.H."/>
            <person name="Alamgir A."/>
            <person name="Owens N."/>
            <person name="Weber N.D."/>
            <person name="Virtaneva K."/>
            <person name="Barbian K."/>
            <person name="Babar A."/>
            <person name="Rosenke K."/>
        </authorList>
    </citation>
    <scope>NUCLEOTIDE SEQUENCE [LARGE SCALE GENOMIC DNA]</scope>
    <source>
        <strain evidence="2 3">LMa1</strain>
    </source>
</reference>
<feature type="domain" description="ATPase AAA-type core" evidence="1">
    <location>
        <begin position="2"/>
        <end position="65"/>
    </location>
</feature>
<sequence length="113" mass="12060">MASDGTLRLLALTLPAYLPDFKGIYLIEEPENGIHPRAVEAMFQSLSSVYNAQILLATHSPVILSQAGADNILCFARTANGATDIVPGNKHPALREWRGETNLSVLFAGGVLG</sequence>
<dbReference type="EMBL" id="LYVF01000137">
    <property type="protein sequence ID" value="OAT82356.1"/>
    <property type="molecule type" value="Genomic_DNA"/>
</dbReference>
<organism evidence="2 3">
    <name type="scientific">Desulfotomaculum copahuensis</name>
    <dbReference type="NCBI Taxonomy" id="1838280"/>
    <lineage>
        <taxon>Bacteria</taxon>
        <taxon>Bacillati</taxon>
        <taxon>Bacillota</taxon>
        <taxon>Clostridia</taxon>
        <taxon>Eubacteriales</taxon>
        <taxon>Desulfotomaculaceae</taxon>
        <taxon>Desulfotomaculum</taxon>
    </lineage>
</organism>
<name>A0A1B7LFC0_9FIRM</name>
<gene>
    <name evidence="2" type="ORF">A6M21_09435</name>
</gene>
<dbReference type="PANTHER" id="PTHR40396:SF1">
    <property type="entry name" value="ATPASE AAA-TYPE CORE DOMAIN-CONTAINING PROTEIN"/>
    <property type="match status" value="1"/>
</dbReference>
<evidence type="ECO:0000259" key="1">
    <source>
        <dbReference type="Pfam" id="PF13304"/>
    </source>
</evidence>
<comment type="caution">
    <text evidence="2">The sequence shown here is derived from an EMBL/GenBank/DDBJ whole genome shotgun (WGS) entry which is preliminary data.</text>
</comment>
<evidence type="ECO:0000313" key="3">
    <source>
        <dbReference type="Proteomes" id="UP000078532"/>
    </source>
</evidence>